<accession>A0A919JTM3</accession>
<name>A0A919JTM3_9ACTN</name>
<comment type="caution">
    <text evidence="2">The sequence shown here is derived from an EMBL/GenBank/DDBJ whole genome shotgun (WGS) entry which is preliminary data.</text>
</comment>
<reference evidence="2" key="1">
    <citation type="submission" date="2021-01" db="EMBL/GenBank/DDBJ databases">
        <title>Whole genome shotgun sequence of Actinoplanes rishiriensis NBRC 108556.</title>
        <authorList>
            <person name="Komaki H."/>
            <person name="Tamura T."/>
        </authorList>
    </citation>
    <scope>NUCLEOTIDE SEQUENCE</scope>
    <source>
        <strain evidence="2">NBRC 108556</strain>
    </source>
</reference>
<evidence type="ECO:0000313" key="3">
    <source>
        <dbReference type="Proteomes" id="UP000636960"/>
    </source>
</evidence>
<protein>
    <submittedName>
        <fullName evidence="2">Uncharacterized protein</fullName>
    </submittedName>
</protein>
<evidence type="ECO:0000256" key="1">
    <source>
        <dbReference type="SAM" id="MobiDB-lite"/>
    </source>
</evidence>
<dbReference type="Proteomes" id="UP000636960">
    <property type="component" value="Unassembled WGS sequence"/>
</dbReference>
<keyword evidence="3" id="KW-1185">Reference proteome</keyword>
<proteinExistence type="predicted"/>
<sequence length="82" mass="8327">MMVRTGLAGSSGAVPADMSQRTYGGASQIIDTASSTDMMTACVHSCAVKVRRRLRRPATGGATGAVSVSNTRPPAVSAKLTS</sequence>
<dbReference type="AlphaFoldDB" id="A0A919JTM3"/>
<feature type="region of interest" description="Disordered" evidence="1">
    <location>
        <begin position="56"/>
        <end position="82"/>
    </location>
</feature>
<evidence type="ECO:0000313" key="2">
    <source>
        <dbReference type="EMBL" id="GIE93284.1"/>
    </source>
</evidence>
<organism evidence="2 3">
    <name type="scientific">Paractinoplanes rishiriensis</name>
    <dbReference type="NCBI Taxonomy" id="1050105"/>
    <lineage>
        <taxon>Bacteria</taxon>
        <taxon>Bacillati</taxon>
        <taxon>Actinomycetota</taxon>
        <taxon>Actinomycetes</taxon>
        <taxon>Micromonosporales</taxon>
        <taxon>Micromonosporaceae</taxon>
        <taxon>Paractinoplanes</taxon>
    </lineage>
</organism>
<gene>
    <name evidence="2" type="ORF">Ari01nite_07490</name>
</gene>
<dbReference type="EMBL" id="BOMV01000006">
    <property type="protein sequence ID" value="GIE93284.1"/>
    <property type="molecule type" value="Genomic_DNA"/>
</dbReference>